<sequence>MNQKLVLIDALNLIRRIYAVDEQQSHRSEKQTILSCKSRVSHATRKLLSLTQATHAIAVFDGQKSWRYHYYPNYKYSRKPMPRLLFDNLDTISEAFCDLGVTVYKPQQDEADDVIATLACKAKAAGVQSVIVSTDKGFMPLLDGKIEIYDYFKRQSLCDQDIIDRFGVSKHQLVDFWALSGDKTNDIPGIVGIGQKSAAQLVKQYPDIATALKDPDCKTAIKNKLTNGMEDYVTSKHLVTLRTDIYLGFNMKQLRLTRHHVD</sequence>
<dbReference type="CDD" id="cd09859">
    <property type="entry name" value="PIN_53EXO"/>
    <property type="match status" value="1"/>
</dbReference>
<dbReference type="FunFam" id="1.10.150.20:FF:000003">
    <property type="entry name" value="DNA polymerase I"/>
    <property type="match status" value="1"/>
</dbReference>
<dbReference type="Gene3D" id="3.40.50.1010">
    <property type="entry name" value="5'-nuclease"/>
    <property type="match status" value="1"/>
</dbReference>
<dbReference type="InterPro" id="IPR029060">
    <property type="entry name" value="PIN-like_dom_sf"/>
</dbReference>
<proteinExistence type="predicted"/>
<dbReference type="PANTHER" id="PTHR42646:SF2">
    <property type="entry name" value="5'-3' EXONUCLEASE FAMILY PROTEIN"/>
    <property type="match status" value="1"/>
</dbReference>
<dbReference type="InterPro" id="IPR036279">
    <property type="entry name" value="5-3_exonuclease_C_sf"/>
</dbReference>
<dbReference type="GO" id="GO:0033567">
    <property type="term" value="P:DNA replication, Okazaki fragment processing"/>
    <property type="evidence" value="ECO:0007669"/>
    <property type="project" value="InterPro"/>
</dbReference>
<dbReference type="GO" id="GO:0017108">
    <property type="term" value="F:5'-flap endonuclease activity"/>
    <property type="evidence" value="ECO:0007669"/>
    <property type="project" value="InterPro"/>
</dbReference>
<dbReference type="EMBL" id="MKJU01000005">
    <property type="protein sequence ID" value="OHU92950.1"/>
    <property type="molecule type" value="Genomic_DNA"/>
</dbReference>
<keyword evidence="4" id="KW-0630">Potassium</keyword>
<keyword evidence="5" id="KW-0238">DNA-binding</keyword>
<dbReference type="SUPFAM" id="SSF47807">
    <property type="entry name" value="5' to 3' exonuclease, C-terminal subdomain"/>
    <property type="match status" value="1"/>
</dbReference>
<evidence type="ECO:0000259" key="6">
    <source>
        <dbReference type="SMART" id="SM00475"/>
    </source>
</evidence>
<dbReference type="Pfam" id="PF01367">
    <property type="entry name" value="5_3_exonuc"/>
    <property type="match status" value="1"/>
</dbReference>
<dbReference type="CDD" id="cd09898">
    <property type="entry name" value="H3TH_53EXO"/>
    <property type="match status" value="1"/>
</dbReference>
<name>A0A1S1N0Y7_9GAMM</name>
<keyword evidence="1" id="KW-0540">Nuclease</keyword>
<dbReference type="Pfam" id="PF02739">
    <property type="entry name" value="5_3_exonuc_N"/>
    <property type="match status" value="1"/>
</dbReference>
<dbReference type="InterPro" id="IPR002421">
    <property type="entry name" value="5-3_exonuclease"/>
</dbReference>
<reference evidence="7 8" key="1">
    <citation type="submission" date="2016-09" db="EMBL/GenBank/DDBJ databases">
        <title>Pseudoalteromonas amylolytica sp. nov., isolated from the surface seawater.</title>
        <authorList>
            <person name="Wu Y.-H."/>
            <person name="Cheng H."/>
            <person name="Jin X.-B."/>
            <person name="Wang C.-S."/>
            <person name="Xu X.-W."/>
        </authorList>
    </citation>
    <scope>NUCLEOTIDE SEQUENCE [LARGE SCALE GENOMIC DNA]</scope>
    <source>
        <strain evidence="7 8">JW1</strain>
    </source>
</reference>
<dbReference type="OrthoDB" id="8070997at2"/>
<evidence type="ECO:0000313" key="7">
    <source>
        <dbReference type="EMBL" id="OHU92950.1"/>
    </source>
</evidence>
<dbReference type="Gene3D" id="1.10.150.20">
    <property type="entry name" value="5' to 3' exonuclease, C-terminal subdomain"/>
    <property type="match status" value="1"/>
</dbReference>
<organism evidence="7 8">
    <name type="scientific">Pseudoalteromonas amylolytica</name>
    <dbReference type="NCBI Taxonomy" id="1859457"/>
    <lineage>
        <taxon>Bacteria</taxon>
        <taxon>Pseudomonadati</taxon>
        <taxon>Pseudomonadota</taxon>
        <taxon>Gammaproteobacteria</taxon>
        <taxon>Alteromonadales</taxon>
        <taxon>Pseudoalteromonadaceae</taxon>
        <taxon>Pseudoalteromonas</taxon>
    </lineage>
</organism>
<comment type="caution">
    <text evidence="7">The sequence shown here is derived from an EMBL/GenBank/DDBJ whole genome shotgun (WGS) entry which is preliminary data.</text>
</comment>
<dbReference type="InterPro" id="IPR020046">
    <property type="entry name" value="5-3_exonucl_a-hlix_arch_N"/>
</dbReference>
<dbReference type="RefSeq" id="WP_070982955.1">
    <property type="nucleotide sequence ID" value="NZ_MKJU01000005.1"/>
</dbReference>
<keyword evidence="3" id="KW-0378">Hydrolase</keyword>
<keyword evidence="2 7" id="KW-0255">Endonuclease</keyword>
<dbReference type="InterPro" id="IPR008918">
    <property type="entry name" value="HhH2"/>
</dbReference>
<gene>
    <name evidence="7" type="ORF">BET10_02770</name>
</gene>
<dbReference type="Proteomes" id="UP000179786">
    <property type="component" value="Unassembled WGS sequence"/>
</dbReference>
<dbReference type="SMART" id="SM00279">
    <property type="entry name" value="HhH2"/>
    <property type="match status" value="1"/>
</dbReference>
<evidence type="ECO:0000256" key="4">
    <source>
        <dbReference type="ARBA" id="ARBA00022958"/>
    </source>
</evidence>
<dbReference type="GO" id="GO:0003677">
    <property type="term" value="F:DNA binding"/>
    <property type="evidence" value="ECO:0007669"/>
    <property type="project" value="UniProtKB-KW"/>
</dbReference>
<evidence type="ECO:0000313" key="8">
    <source>
        <dbReference type="Proteomes" id="UP000179786"/>
    </source>
</evidence>
<dbReference type="GO" id="GO:0008409">
    <property type="term" value="F:5'-3' exonuclease activity"/>
    <property type="evidence" value="ECO:0007669"/>
    <property type="project" value="InterPro"/>
</dbReference>
<dbReference type="SMART" id="SM00475">
    <property type="entry name" value="53EXOc"/>
    <property type="match status" value="1"/>
</dbReference>
<feature type="domain" description="5'-3' exonuclease" evidence="6">
    <location>
        <begin position="3"/>
        <end position="257"/>
    </location>
</feature>
<evidence type="ECO:0000256" key="1">
    <source>
        <dbReference type="ARBA" id="ARBA00022722"/>
    </source>
</evidence>
<dbReference type="SUPFAM" id="SSF88723">
    <property type="entry name" value="PIN domain-like"/>
    <property type="match status" value="1"/>
</dbReference>
<dbReference type="STRING" id="1859457.BET10_02770"/>
<protein>
    <submittedName>
        <fullName evidence="7">Flap endonuclease Xni</fullName>
    </submittedName>
</protein>
<evidence type="ECO:0000256" key="5">
    <source>
        <dbReference type="ARBA" id="ARBA00023125"/>
    </source>
</evidence>
<accession>A0A1S1N0Y7</accession>
<evidence type="ECO:0000256" key="3">
    <source>
        <dbReference type="ARBA" id="ARBA00022801"/>
    </source>
</evidence>
<dbReference type="AlphaFoldDB" id="A0A1S1N0Y7"/>
<dbReference type="InterPro" id="IPR038969">
    <property type="entry name" value="FEN"/>
</dbReference>
<dbReference type="InterPro" id="IPR020045">
    <property type="entry name" value="DNA_polI_H3TH"/>
</dbReference>
<dbReference type="PANTHER" id="PTHR42646">
    <property type="entry name" value="FLAP ENDONUCLEASE XNI"/>
    <property type="match status" value="1"/>
</dbReference>
<evidence type="ECO:0000256" key="2">
    <source>
        <dbReference type="ARBA" id="ARBA00022759"/>
    </source>
</evidence>
<keyword evidence="8" id="KW-1185">Reference proteome</keyword>
<dbReference type="NCBIfam" id="NF007017">
    <property type="entry name" value="PRK09482.1"/>
    <property type="match status" value="1"/>
</dbReference>